<dbReference type="PANTHER" id="PTHR33524">
    <property type="entry name" value="C5ORF35"/>
    <property type="match status" value="1"/>
</dbReference>
<organism evidence="1 2">
    <name type="scientific">Biomphalaria pfeifferi</name>
    <name type="common">Bloodfluke planorb</name>
    <name type="synonym">Freshwater snail</name>
    <dbReference type="NCBI Taxonomy" id="112525"/>
    <lineage>
        <taxon>Eukaryota</taxon>
        <taxon>Metazoa</taxon>
        <taxon>Spiralia</taxon>
        <taxon>Lophotrochozoa</taxon>
        <taxon>Mollusca</taxon>
        <taxon>Gastropoda</taxon>
        <taxon>Heterobranchia</taxon>
        <taxon>Euthyneura</taxon>
        <taxon>Panpulmonata</taxon>
        <taxon>Hygrophila</taxon>
        <taxon>Lymnaeoidea</taxon>
        <taxon>Planorbidae</taxon>
        <taxon>Biomphalaria</taxon>
    </lineage>
</organism>
<evidence type="ECO:0000313" key="1">
    <source>
        <dbReference type="EMBL" id="KAK0069604.1"/>
    </source>
</evidence>
<keyword evidence="2" id="KW-1185">Reference proteome</keyword>
<dbReference type="CDD" id="cd10537">
    <property type="entry name" value="SET_SETD9"/>
    <property type="match status" value="1"/>
</dbReference>
<dbReference type="EMBL" id="JASAOG010000002">
    <property type="protein sequence ID" value="KAK0069604.1"/>
    <property type="molecule type" value="Genomic_DNA"/>
</dbReference>
<protein>
    <submittedName>
        <fullName evidence="1">SET domain-containing protein 9</fullName>
    </submittedName>
</protein>
<dbReference type="Proteomes" id="UP001233172">
    <property type="component" value="Unassembled WGS sequence"/>
</dbReference>
<comment type="caution">
    <text evidence="1">The sequence shown here is derived from an EMBL/GenBank/DDBJ whole genome shotgun (WGS) entry which is preliminary data.</text>
</comment>
<dbReference type="PANTHER" id="PTHR33524:SF2">
    <property type="entry name" value="SET DOMAIN-CONTAINING PROTEIN 9"/>
    <property type="match status" value="1"/>
</dbReference>
<accession>A0AAD8FP01</accession>
<proteinExistence type="predicted"/>
<name>A0AAD8FP01_BIOPF</name>
<dbReference type="AlphaFoldDB" id="A0AAD8FP01"/>
<reference evidence="1" key="1">
    <citation type="journal article" date="2023" name="PLoS Negl. Trop. Dis.">
        <title>A genome sequence for Biomphalaria pfeifferi, the major vector snail for the human-infecting parasite Schistosoma mansoni.</title>
        <authorList>
            <person name="Bu L."/>
            <person name="Lu L."/>
            <person name="Laidemitt M.R."/>
            <person name="Zhang S.M."/>
            <person name="Mutuku M."/>
            <person name="Mkoji G."/>
            <person name="Steinauer M."/>
            <person name="Loker E.S."/>
        </authorList>
    </citation>
    <scope>NUCLEOTIDE SEQUENCE</scope>
    <source>
        <strain evidence="1">KasaAsao</strain>
    </source>
</reference>
<gene>
    <name evidence="1" type="ORF">Bpfe_000781</name>
</gene>
<evidence type="ECO:0000313" key="2">
    <source>
        <dbReference type="Proteomes" id="UP001233172"/>
    </source>
</evidence>
<sequence length="294" mass="33574">MKELILKWKQYKYRFVPWLIVNLKNRSIQSNTELDSSFVATEKLQADLYTFLCGLHKHFEKLQPKTEEHKHIAGLHFMKEFYGFTVERSASIVPNCGQGVKVTSGTVQPGCITSLYPGLIYEPYEHIFFQSLGNQFILRCADGLLIDGNDKGLSKSLYKSCRGRDSFWPLPACDDSWLNLHNACPLNVGQYVNNHNKQYPANVAYQELDISTDFPAHLRQYLPNNYYSSVIHSPNGTNRSLRVVALVSLQTIHSVSYFFLTKISTSSRMGSRRNNLFKLFTTQTETGNIKAKVV</sequence>
<dbReference type="InterPro" id="IPR040415">
    <property type="entry name" value="SETD9"/>
</dbReference>
<reference evidence="1" key="2">
    <citation type="submission" date="2023-04" db="EMBL/GenBank/DDBJ databases">
        <authorList>
            <person name="Bu L."/>
            <person name="Lu L."/>
            <person name="Laidemitt M.R."/>
            <person name="Zhang S.M."/>
            <person name="Mutuku M."/>
            <person name="Mkoji G."/>
            <person name="Steinauer M."/>
            <person name="Loker E.S."/>
        </authorList>
    </citation>
    <scope>NUCLEOTIDE SEQUENCE</scope>
    <source>
        <strain evidence="1">KasaAsao</strain>
        <tissue evidence="1">Whole Snail</tissue>
    </source>
</reference>